<dbReference type="InterPro" id="IPR011990">
    <property type="entry name" value="TPR-like_helical_dom_sf"/>
</dbReference>
<dbReference type="Pfam" id="PF13414">
    <property type="entry name" value="TPR_11"/>
    <property type="match status" value="2"/>
</dbReference>
<accession>A0A4Y9T7T5</accession>
<dbReference type="InterPro" id="IPR052346">
    <property type="entry name" value="O-mannosyl-transferase_TMTC"/>
</dbReference>
<dbReference type="InterPro" id="IPR013216">
    <property type="entry name" value="Methyltransf_11"/>
</dbReference>
<dbReference type="SUPFAM" id="SSF48439">
    <property type="entry name" value="Protein prenylyltransferase"/>
    <property type="match status" value="1"/>
</dbReference>
<sequence length="524" mass="57183">MGLIGGTCAIMTPHGSVFPHRENGMSDTNPLVAQLLQEAVALHQQGKLQAAQALYERILAVAARQFDALHLSGVIARQQGRPERAVELICDALTIDPMHATARCNLGAALQDMGRTQDALASYDLAVQLNPRYALALSNRGNTLRKLGRLEEALASYDRALACRPDYPEAWCNRAITLHDLDRPGDALVSAERALAGRSNNVDAWCARANALQALGRFEEAVQSYDRALAGKGGDAKMWCSRGTALKKLNDLPGALQSYERAIELDASYATAYHYRANTLRALGRSDEAVAAYRQALELGADAQQIGFALAALGVQEVPAASPTGYVKELFDQYADHFDRHLVDVLKYRTPELLGAVLRKCVAPQSMDVLDLGCGTGLFGGHLREYARTLVGVDLSEKMLEKGRERGLYDKLECGDIVQYMEGRTGEFDLVAAADVLVYFGELDQLFAQVHRALRAGGWFCFSIEAVQEGDYRLTAANRYAHSKRYLQRLADAAGFSIIALETGPLRTENEVAVLGNLVVLQAR</sequence>
<name>A0A4Y9T7T5_9BURK</name>
<keyword evidence="1" id="KW-0677">Repeat</keyword>
<evidence type="ECO:0000256" key="1">
    <source>
        <dbReference type="ARBA" id="ARBA00022737"/>
    </source>
</evidence>
<keyword evidence="2 3" id="KW-0802">TPR repeat</keyword>
<dbReference type="AlphaFoldDB" id="A0A4Y9T7T5"/>
<dbReference type="Pfam" id="PF13181">
    <property type="entry name" value="TPR_8"/>
    <property type="match status" value="1"/>
</dbReference>
<keyword evidence="6" id="KW-1185">Reference proteome</keyword>
<dbReference type="PROSITE" id="PS50005">
    <property type="entry name" value="TPR"/>
    <property type="match status" value="4"/>
</dbReference>
<feature type="repeat" description="TPR" evidence="3">
    <location>
        <begin position="134"/>
        <end position="167"/>
    </location>
</feature>
<dbReference type="Pfam" id="PF00515">
    <property type="entry name" value="TPR_1"/>
    <property type="match status" value="1"/>
</dbReference>
<feature type="repeat" description="TPR" evidence="3">
    <location>
        <begin position="100"/>
        <end position="133"/>
    </location>
</feature>
<comment type="caution">
    <text evidence="5">The sequence shown here is derived from an EMBL/GenBank/DDBJ whole genome shotgun (WGS) entry which is preliminary data.</text>
</comment>
<dbReference type="OrthoDB" id="9809392at2"/>
<dbReference type="Pfam" id="PF13432">
    <property type="entry name" value="TPR_16"/>
    <property type="match status" value="1"/>
</dbReference>
<feature type="repeat" description="TPR" evidence="3">
    <location>
        <begin position="270"/>
        <end position="303"/>
    </location>
</feature>
<feature type="repeat" description="TPR" evidence="3">
    <location>
        <begin position="236"/>
        <end position="269"/>
    </location>
</feature>
<protein>
    <submittedName>
        <fullName evidence="5">Tetratricopeptide repeat protein</fullName>
    </submittedName>
</protein>
<dbReference type="GO" id="GO:0035269">
    <property type="term" value="P:protein O-linked glycosylation via mannose"/>
    <property type="evidence" value="ECO:0007669"/>
    <property type="project" value="TreeGrafter"/>
</dbReference>
<evidence type="ECO:0000313" key="5">
    <source>
        <dbReference type="EMBL" id="TFW33702.1"/>
    </source>
</evidence>
<dbReference type="InterPro" id="IPR029063">
    <property type="entry name" value="SAM-dependent_MTases_sf"/>
</dbReference>
<dbReference type="GO" id="GO:0030968">
    <property type="term" value="P:endoplasmic reticulum unfolded protein response"/>
    <property type="evidence" value="ECO:0007669"/>
    <property type="project" value="TreeGrafter"/>
</dbReference>
<dbReference type="EMBL" id="SPUM01000037">
    <property type="protein sequence ID" value="TFW33702.1"/>
    <property type="molecule type" value="Genomic_DNA"/>
</dbReference>
<dbReference type="SUPFAM" id="SSF48452">
    <property type="entry name" value="TPR-like"/>
    <property type="match status" value="1"/>
</dbReference>
<dbReference type="CDD" id="cd02440">
    <property type="entry name" value="AdoMet_MTases"/>
    <property type="match status" value="1"/>
</dbReference>
<dbReference type="InterPro" id="IPR019734">
    <property type="entry name" value="TPR_rpt"/>
</dbReference>
<dbReference type="Pfam" id="PF08241">
    <property type="entry name" value="Methyltransf_11"/>
    <property type="match status" value="1"/>
</dbReference>
<organism evidence="5 6">
    <name type="scientific">Massilia horti</name>
    <dbReference type="NCBI Taxonomy" id="2562153"/>
    <lineage>
        <taxon>Bacteria</taxon>
        <taxon>Pseudomonadati</taxon>
        <taxon>Pseudomonadota</taxon>
        <taxon>Betaproteobacteria</taxon>
        <taxon>Burkholderiales</taxon>
        <taxon>Oxalobacteraceae</taxon>
        <taxon>Telluria group</taxon>
        <taxon>Massilia</taxon>
    </lineage>
</organism>
<proteinExistence type="predicted"/>
<dbReference type="Gene3D" id="1.25.40.10">
    <property type="entry name" value="Tetratricopeptide repeat domain"/>
    <property type="match status" value="3"/>
</dbReference>
<dbReference type="SUPFAM" id="SSF53335">
    <property type="entry name" value="S-adenosyl-L-methionine-dependent methyltransferases"/>
    <property type="match status" value="1"/>
</dbReference>
<dbReference type="GO" id="GO:0008757">
    <property type="term" value="F:S-adenosylmethionine-dependent methyltransferase activity"/>
    <property type="evidence" value="ECO:0007669"/>
    <property type="project" value="InterPro"/>
</dbReference>
<dbReference type="Proteomes" id="UP000297258">
    <property type="component" value="Unassembled WGS sequence"/>
</dbReference>
<evidence type="ECO:0000256" key="2">
    <source>
        <dbReference type="ARBA" id="ARBA00022803"/>
    </source>
</evidence>
<evidence type="ECO:0000256" key="3">
    <source>
        <dbReference type="PROSITE-ProRule" id="PRU00339"/>
    </source>
</evidence>
<dbReference type="PROSITE" id="PS50293">
    <property type="entry name" value="TPR_REGION"/>
    <property type="match status" value="1"/>
</dbReference>
<dbReference type="SMART" id="SM00028">
    <property type="entry name" value="TPR"/>
    <property type="match status" value="8"/>
</dbReference>
<dbReference type="PANTHER" id="PTHR44227:SF3">
    <property type="entry name" value="PROTEIN O-MANNOSYL-TRANSFERASE TMTC4"/>
    <property type="match status" value="1"/>
</dbReference>
<dbReference type="Gene3D" id="3.40.50.150">
    <property type="entry name" value="Vaccinia Virus protein VP39"/>
    <property type="match status" value="1"/>
</dbReference>
<evidence type="ECO:0000313" key="6">
    <source>
        <dbReference type="Proteomes" id="UP000297258"/>
    </source>
</evidence>
<dbReference type="PANTHER" id="PTHR44227">
    <property type="match status" value="1"/>
</dbReference>
<feature type="domain" description="Methyltransferase type 11" evidence="4">
    <location>
        <begin position="370"/>
        <end position="462"/>
    </location>
</feature>
<dbReference type="GO" id="GO:0000030">
    <property type="term" value="F:mannosyltransferase activity"/>
    <property type="evidence" value="ECO:0007669"/>
    <property type="project" value="TreeGrafter"/>
</dbReference>
<reference evidence="5 6" key="1">
    <citation type="submission" date="2019-03" db="EMBL/GenBank/DDBJ databases">
        <title>Draft genome of Massilia hortus sp. nov., a novel bacterial species of the Oxalobacteraceae family.</title>
        <authorList>
            <person name="Peta V."/>
            <person name="Raths R."/>
            <person name="Bucking H."/>
        </authorList>
    </citation>
    <scope>NUCLEOTIDE SEQUENCE [LARGE SCALE GENOMIC DNA]</scope>
    <source>
        <strain evidence="5 6">ONC3</strain>
    </source>
</reference>
<evidence type="ECO:0000259" key="4">
    <source>
        <dbReference type="Pfam" id="PF08241"/>
    </source>
</evidence>
<gene>
    <name evidence="5" type="ORF">E4O92_05765</name>
</gene>